<dbReference type="InterPro" id="IPR013158">
    <property type="entry name" value="AID"/>
</dbReference>
<evidence type="ECO:0000313" key="3">
    <source>
        <dbReference type="Proteomes" id="UP000596742"/>
    </source>
</evidence>
<dbReference type="EMBL" id="UYJE01007730">
    <property type="protein sequence ID" value="VDI57478.1"/>
    <property type="molecule type" value="Genomic_DNA"/>
</dbReference>
<protein>
    <recommendedName>
        <fullName evidence="1">Activation-induced cytidine deaminase AID domain-containing protein</fullName>
    </recommendedName>
</protein>
<name>A0A8B6G1P9_MYTGA</name>
<dbReference type="GO" id="GO:0016814">
    <property type="term" value="F:hydrolase activity, acting on carbon-nitrogen (but not peptide) bonds, in cyclic amidines"/>
    <property type="evidence" value="ECO:0007669"/>
    <property type="project" value="InterPro"/>
</dbReference>
<dbReference type="GO" id="GO:0008270">
    <property type="term" value="F:zinc ion binding"/>
    <property type="evidence" value="ECO:0007669"/>
    <property type="project" value="InterPro"/>
</dbReference>
<dbReference type="Proteomes" id="UP000596742">
    <property type="component" value="Unassembled WGS sequence"/>
</dbReference>
<dbReference type="Gene3D" id="3.40.140.10">
    <property type="entry name" value="Cytidine Deaminase, domain 2"/>
    <property type="match status" value="2"/>
</dbReference>
<evidence type="ECO:0000259" key="1">
    <source>
        <dbReference type="Pfam" id="PF08210"/>
    </source>
</evidence>
<evidence type="ECO:0000313" key="2">
    <source>
        <dbReference type="EMBL" id="VDI57478.1"/>
    </source>
</evidence>
<reference evidence="2" key="1">
    <citation type="submission" date="2018-11" db="EMBL/GenBank/DDBJ databases">
        <authorList>
            <person name="Alioto T."/>
            <person name="Alioto T."/>
        </authorList>
    </citation>
    <scope>NUCLEOTIDE SEQUENCE</scope>
</reference>
<organism evidence="2 3">
    <name type="scientific">Mytilus galloprovincialis</name>
    <name type="common">Mediterranean mussel</name>
    <dbReference type="NCBI Taxonomy" id="29158"/>
    <lineage>
        <taxon>Eukaryota</taxon>
        <taxon>Metazoa</taxon>
        <taxon>Spiralia</taxon>
        <taxon>Lophotrochozoa</taxon>
        <taxon>Mollusca</taxon>
        <taxon>Bivalvia</taxon>
        <taxon>Autobranchia</taxon>
        <taxon>Pteriomorphia</taxon>
        <taxon>Mytilida</taxon>
        <taxon>Mytiloidea</taxon>
        <taxon>Mytilidae</taxon>
        <taxon>Mytilinae</taxon>
        <taxon>Mytilus</taxon>
    </lineage>
</organism>
<gene>
    <name evidence="2" type="ORF">MGAL_10B007650</name>
</gene>
<comment type="caution">
    <text evidence="2">The sequence shown here is derived from an EMBL/GenBank/DDBJ whole genome shotgun (WGS) entry which is preliminary data.</text>
</comment>
<dbReference type="OrthoDB" id="5956704at2759"/>
<sequence>MVPPPVIFPTGANNQTFVSKADFQEKFAIPYRYGDKSKPWPHTTILLYKYSSNAITKYPVIPENTWQRIDNDPRNAYYEGGHAESILIKKMTKTQEHLKKQPYNDRESYNGIHTIEVILNYSPCHCCSTKLCDFKKILERDVSALELTVCSNDSKDGDDAFATMFQSLRTKGNVDIKITFANFYKYYSKENMEGLKELLRNDIELDLLTGDTWLNFFDAVGFDRTTELPIGRKDREKADEKMLENIMLEINEL</sequence>
<feature type="domain" description="Activation-induced cytidine deaminase AID" evidence="1">
    <location>
        <begin position="76"/>
        <end position="217"/>
    </location>
</feature>
<accession>A0A8B6G1P9</accession>
<keyword evidence="3" id="KW-1185">Reference proteome</keyword>
<dbReference type="Pfam" id="PF08210">
    <property type="entry name" value="APOBEC_N"/>
    <property type="match status" value="1"/>
</dbReference>
<dbReference type="AlphaFoldDB" id="A0A8B6G1P9"/>
<proteinExistence type="predicted"/>